<evidence type="ECO:0000313" key="5">
    <source>
        <dbReference type="Proteomes" id="UP000656042"/>
    </source>
</evidence>
<dbReference type="PROSITE" id="PS51708">
    <property type="entry name" value="CHAD"/>
    <property type="match status" value="1"/>
</dbReference>
<dbReference type="InterPro" id="IPR038186">
    <property type="entry name" value="CHAD_dom_sf"/>
</dbReference>
<dbReference type="CDD" id="cd07374">
    <property type="entry name" value="CYTH-like_Pase"/>
    <property type="match status" value="1"/>
</dbReference>
<dbReference type="Gene3D" id="2.40.320.10">
    <property type="entry name" value="Hypothetical Protein Pfu-838710-001"/>
    <property type="match status" value="1"/>
</dbReference>
<feature type="region of interest" description="Disordered" evidence="1">
    <location>
        <begin position="56"/>
        <end position="87"/>
    </location>
</feature>
<dbReference type="AlphaFoldDB" id="A0A8J3C407"/>
<dbReference type="SMART" id="SM01118">
    <property type="entry name" value="CYTH"/>
    <property type="match status" value="1"/>
</dbReference>
<evidence type="ECO:0000256" key="1">
    <source>
        <dbReference type="SAM" id="MobiDB-lite"/>
    </source>
</evidence>
<dbReference type="PROSITE" id="PS51707">
    <property type="entry name" value="CYTH"/>
    <property type="match status" value="1"/>
</dbReference>
<dbReference type="SMART" id="SM00880">
    <property type="entry name" value="CHAD"/>
    <property type="match status" value="1"/>
</dbReference>
<dbReference type="InterPro" id="IPR007899">
    <property type="entry name" value="CHAD_dom"/>
</dbReference>
<dbReference type="PANTHER" id="PTHR39339:SF1">
    <property type="entry name" value="CHAD DOMAIN-CONTAINING PROTEIN"/>
    <property type="match status" value="1"/>
</dbReference>
<keyword evidence="5" id="KW-1185">Reference proteome</keyword>
<dbReference type="InterPro" id="IPR033469">
    <property type="entry name" value="CYTH-like_dom_sf"/>
</dbReference>
<dbReference type="Proteomes" id="UP000656042">
    <property type="component" value="Unassembled WGS sequence"/>
</dbReference>
<proteinExistence type="predicted"/>
<organism evidence="4 5">
    <name type="scientific">Mangrovihabitans endophyticus</name>
    <dbReference type="NCBI Taxonomy" id="1751298"/>
    <lineage>
        <taxon>Bacteria</taxon>
        <taxon>Bacillati</taxon>
        <taxon>Actinomycetota</taxon>
        <taxon>Actinomycetes</taxon>
        <taxon>Micromonosporales</taxon>
        <taxon>Micromonosporaceae</taxon>
        <taxon>Mangrovihabitans</taxon>
    </lineage>
</organism>
<gene>
    <name evidence="4" type="ORF">GCM10012284_46680</name>
</gene>
<name>A0A8J3C407_9ACTN</name>
<dbReference type="InterPro" id="IPR023577">
    <property type="entry name" value="CYTH_domain"/>
</dbReference>
<dbReference type="Pfam" id="PF05235">
    <property type="entry name" value="CHAD"/>
    <property type="match status" value="1"/>
</dbReference>
<feature type="domain" description="CHAD" evidence="3">
    <location>
        <begin position="194"/>
        <end position="462"/>
    </location>
</feature>
<protein>
    <submittedName>
        <fullName evidence="4">CHAD domain-containing protein</fullName>
    </submittedName>
</protein>
<dbReference type="Gene3D" id="1.40.20.10">
    <property type="entry name" value="CHAD domain"/>
    <property type="match status" value="1"/>
</dbReference>
<dbReference type="RefSeq" id="WP_189081426.1">
    <property type="nucleotide sequence ID" value="NZ_BMMX01000026.1"/>
</dbReference>
<reference evidence="4" key="1">
    <citation type="journal article" date="2014" name="Int. J. Syst. Evol. Microbiol.">
        <title>Complete genome sequence of Corynebacterium casei LMG S-19264T (=DSM 44701T), isolated from a smear-ripened cheese.</title>
        <authorList>
            <consortium name="US DOE Joint Genome Institute (JGI-PGF)"/>
            <person name="Walter F."/>
            <person name="Albersmeier A."/>
            <person name="Kalinowski J."/>
            <person name="Ruckert C."/>
        </authorList>
    </citation>
    <scope>NUCLEOTIDE SEQUENCE</scope>
    <source>
        <strain evidence="4">CGMCC 4.7299</strain>
    </source>
</reference>
<sequence>MQTATETERKYDVPDGFDLPALDDAGTPRVHDLDAIYYDTDDLRLARHRRTLRRRSGGTDAGWHLKTPGDGTGRTEHQMPPDGDSVPGELRAVVRALVRTSELRPVARLQTHRVETPLHDARGRTLALIAQDEVTATVDDRVWRWRELEVELVDGDVALLERVESLLLRAGARPASGPSKLARALGDKLTPAPSARIKDPALRYAREQRDAIVAHDPGVRAGDPEAVHKMRVATRRLRSVLKTYRKSFRAEPSAHVRAELKWLAEKLGTVRDAQVMQRKLLSVVERETDEVAAIAERIREHLGEAERCGRRELGTALDGERYLTLLDAIDDLVAGPDRPHGDPRRRADKALRTADRELDEARLTLDDAALHGARKSYKRARYAIEVMVPDQGRRAKQLADAVSRLQDVLGAHQDAVVARELLRELASQAADGFPYGVAYARQEQAGQDALGQLPVTLEDVRRRKLRDWLT</sequence>
<dbReference type="SUPFAM" id="SSF55154">
    <property type="entry name" value="CYTH-like phosphatases"/>
    <property type="match status" value="1"/>
</dbReference>
<accession>A0A8J3C407</accession>
<feature type="compositionally biased region" description="Basic and acidic residues" evidence="1">
    <location>
        <begin position="337"/>
        <end position="353"/>
    </location>
</feature>
<feature type="region of interest" description="Disordered" evidence="1">
    <location>
        <begin position="334"/>
        <end position="353"/>
    </location>
</feature>
<dbReference type="Pfam" id="PF01928">
    <property type="entry name" value="CYTH"/>
    <property type="match status" value="1"/>
</dbReference>
<feature type="domain" description="CYTH" evidence="2">
    <location>
        <begin position="4"/>
        <end position="191"/>
    </location>
</feature>
<dbReference type="EMBL" id="BMMX01000026">
    <property type="protein sequence ID" value="GGL07126.1"/>
    <property type="molecule type" value="Genomic_DNA"/>
</dbReference>
<dbReference type="PANTHER" id="PTHR39339">
    <property type="entry name" value="SLR1444 PROTEIN"/>
    <property type="match status" value="1"/>
</dbReference>
<evidence type="ECO:0000259" key="3">
    <source>
        <dbReference type="PROSITE" id="PS51708"/>
    </source>
</evidence>
<evidence type="ECO:0000259" key="2">
    <source>
        <dbReference type="PROSITE" id="PS51707"/>
    </source>
</evidence>
<reference evidence="4" key="2">
    <citation type="submission" date="2020-09" db="EMBL/GenBank/DDBJ databases">
        <authorList>
            <person name="Sun Q."/>
            <person name="Zhou Y."/>
        </authorList>
    </citation>
    <scope>NUCLEOTIDE SEQUENCE</scope>
    <source>
        <strain evidence="4">CGMCC 4.7299</strain>
    </source>
</reference>
<evidence type="ECO:0000313" key="4">
    <source>
        <dbReference type="EMBL" id="GGL07126.1"/>
    </source>
</evidence>
<comment type="caution">
    <text evidence="4">The sequence shown here is derived from an EMBL/GenBank/DDBJ whole genome shotgun (WGS) entry which is preliminary data.</text>
</comment>